<gene>
    <name evidence="6" type="ORF">MSPICULIGERA_LOCUS11171</name>
</gene>
<evidence type="ECO:0000313" key="6">
    <source>
        <dbReference type="EMBL" id="CAJ0572793.1"/>
    </source>
</evidence>
<feature type="non-terminal residue" evidence="6">
    <location>
        <position position="300"/>
    </location>
</feature>
<feature type="transmembrane region" description="Helical" evidence="5">
    <location>
        <begin position="125"/>
        <end position="148"/>
    </location>
</feature>
<keyword evidence="4 5" id="KW-0472">Membrane</keyword>
<feature type="transmembrane region" description="Helical" evidence="5">
    <location>
        <begin position="160"/>
        <end position="179"/>
    </location>
</feature>
<keyword evidence="2 5" id="KW-0812">Transmembrane</keyword>
<dbReference type="PANTHER" id="PTHR21215">
    <property type="entry name" value="LD36024P"/>
    <property type="match status" value="1"/>
</dbReference>
<dbReference type="Pfam" id="PF13903">
    <property type="entry name" value="Claudin_2"/>
    <property type="match status" value="1"/>
</dbReference>
<dbReference type="Gene3D" id="1.20.140.150">
    <property type="match status" value="1"/>
</dbReference>
<evidence type="ECO:0000256" key="1">
    <source>
        <dbReference type="ARBA" id="ARBA00004141"/>
    </source>
</evidence>
<comment type="subcellular location">
    <subcellularLocation>
        <location evidence="1">Membrane</location>
        <topology evidence="1">Multi-pass membrane protein</topology>
    </subcellularLocation>
</comment>
<dbReference type="PANTHER" id="PTHR21215:SF0">
    <property type="entry name" value="LD36024P"/>
    <property type="match status" value="1"/>
</dbReference>
<feature type="transmembrane region" description="Helical" evidence="5">
    <location>
        <begin position="208"/>
        <end position="231"/>
    </location>
</feature>
<feature type="transmembrane region" description="Helical" evidence="5">
    <location>
        <begin position="7"/>
        <end position="28"/>
    </location>
</feature>
<protein>
    <submittedName>
        <fullName evidence="6">Uncharacterized protein</fullName>
    </submittedName>
</protein>
<evidence type="ECO:0000256" key="4">
    <source>
        <dbReference type="ARBA" id="ARBA00023136"/>
    </source>
</evidence>
<keyword evidence="7" id="KW-1185">Reference proteome</keyword>
<evidence type="ECO:0000256" key="5">
    <source>
        <dbReference type="SAM" id="Phobius"/>
    </source>
</evidence>
<dbReference type="Proteomes" id="UP001177023">
    <property type="component" value="Unassembled WGS sequence"/>
</dbReference>
<sequence length="300" mass="34710">MLSSPMMLSFTTIFSLLGVVLMIVGLSFDNWVEYQVNRRDIVNAFTHDQDLNMKLKDAFVSNKLFYSRNYGLFNICFGDTLPNGIGSYNKLGVNCITYNDYFPQDSESMHFTQLQNIRLWLMRGLVVSFAVGLLLLFISFAIGVTACWGRSQRYVTTTAVVMLFSMLFFFIGLGIWHYVDYMERNQLDMAPFYKAWEPILKQTTRISYGWTLVLAWTGAAFLSIATIFMFLSAHALKREDDKAFEAKHGGYALSSYYPDMKTGTIVPSYNYNTYGYGQHYPGYYQQQYNNQYYGYMTYGR</sequence>
<evidence type="ECO:0000256" key="3">
    <source>
        <dbReference type="ARBA" id="ARBA00022989"/>
    </source>
</evidence>
<accession>A0AA36CR48</accession>
<dbReference type="GO" id="GO:0016020">
    <property type="term" value="C:membrane"/>
    <property type="evidence" value="ECO:0007669"/>
    <property type="project" value="UniProtKB-SubCell"/>
</dbReference>
<keyword evidence="3 5" id="KW-1133">Transmembrane helix</keyword>
<evidence type="ECO:0000256" key="2">
    <source>
        <dbReference type="ARBA" id="ARBA00022692"/>
    </source>
</evidence>
<evidence type="ECO:0000313" key="7">
    <source>
        <dbReference type="Proteomes" id="UP001177023"/>
    </source>
</evidence>
<dbReference type="AlphaFoldDB" id="A0AA36CR48"/>
<reference evidence="6" key="1">
    <citation type="submission" date="2023-06" db="EMBL/GenBank/DDBJ databases">
        <authorList>
            <person name="Delattre M."/>
        </authorList>
    </citation>
    <scope>NUCLEOTIDE SEQUENCE</scope>
    <source>
        <strain evidence="6">AF72</strain>
    </source>
</reference>
<dbReference type="InterPro" id="IPR004031">
    <property type="entry name" value="PMP22/EMP/MP20/Claudin"/>
</dbReference>
<organism evidence="6 7">
    <name type="scientific">Mesorhabditis spiculigera</name>
    <dbReference type="NCBI Taxonomy" id="96644"/>
    <lineage>
        <taxon>Eukaryota</taxon>
        <taxon>Metazoa</taxon>
        <taxon>Ecdysozoa</taxon>
        <taxon>Nematoda</taxon>
        <taxon>Chromadorea</taxon>
        <taxon>Rhabditida</taxon>
        <taxon>Rhabditina</taxon>
        <taxon>Rhabditomorpha</taxon>
        <taxon>Rhabditoidea</taxon>
        <taxon>Rhabditidae</taxon>
        <taxon>Mesorhabditinae</taxon>
        <taxon>Mesorhabditis</taxon>
    </lineage>
</organism>
<dbReference type="EMBL" id="CATQJA010002606">
    <property type="protein sequence ID" value="CAJ0572793.1"/>
    <property type="molecule type" value="Genomic_DNA"/>
</dbReference>
<comment type="caution">
    <text evidence="6">The sequence shown here is derived from an EMBL/GenBank/DDBJ whole genome shotgun (WGS) entry which is preliminary data.</text>
</comment>
<name>A0AA36CR48_9BILA</name>
<proteinExistence type="predicted"/>